<feature type="region of interest" description="Disordered" evidence="1">
    <location>
        <begin position="395"/>
        <end position="457"/>
    </location>
</feature>
<keyword evidence="2" id="KW-0418">Kinase</keyword>
<feature type="region of interest" description="Disordered" evidence="1">
    <location>
        <begin position="129"/>
        <end position="188"/>
    </location>
</feature>
<feature type="region of interest" description="Disordered" evidence="1">
    <location>
        <begin position="68"/>
        <end position="89"/>
    </location>
</feature>
<dbReference type="GO" id="GO:0016301">
    <property type="term" value="F:kinase activity"/>
    <property type="evidence" value="ECO:0007669"/>
    <property type="project" value="UniProtKB-KW"/>
</dbReference>
<sequence>MQPQSKLLEVLQPASPLVQQLKSEHSSGKVTPTDDTLCQSALSQPFSDASLPPLSLSETALPVLAHVLSPSPAQPSSVAESDSEGPPKIEFVDNRIKTLDEKLRNLLYQEHSVSGAIICTHTPDLAASSTAAASTRGEELSETQALPTSTFSLPPACSSDTSPHSSSCTTSSTTSRSSSTSPDREKWRTGDDCIAQIVQTPSSAVEHQPASSFPSASPHCALLSAPQETVPGPISAPTESTVLAVASLTESAAVDVIQPSFSQQSLAPAVGHSQQQQQHNAGGGYFGLNLTCPSIRNPVSKKSWTRKFKSWACKLRHSTSLFKKPRVQQDENSSIQGSKEHKTTPSDTQPCLQRGRFQVTPYTRSTDPLPELDETLNSSVPKTVGRFSIIKAEEKEEQLTDSSPVSPDLERDRRRTKVRDREKEEGTVPAGYHHPPRSHTHSPTGSSDDESEVEDEDLRKELHKLREKHIKEVVSLQAQQKQELHELYRQLRSLKDHYQPPLSHATSLTISPRRSRPSKPKLRPRPHSHMDNSGTGHQGYLQQSSSFSGEEPNRLHTYCTPEKTASLTPKTALGSSNKEGTFTDKLHKLVDDWTKEAIGAANPKPSLNQLKQIQQAQDLGGWNQLAESTPATWFPTTSLNPRSAPVSVSSTGGHAPSACPQPSIPPATQQSLHQYNQPSMPATNLPTSLAPHITPSSTSIPAPPTTIASTSTTSVYSCSSTNT</sequence>
<proteinExistence type="predicted"/>
<feature type="compositionally biased region" description="Acidic residues" evidence="1">
    <location>
        <begin position="447"/>
        <end position="456"/>
    </location>
</feature>
<feature type="compositionally biased region" description="Low complexity" evidence="1">
    <location>
        <begin position="157"/>
        <end position="181"/>
    </location>
</feature>
<accession>A0A556U0I5</accession>
<feature type="compositionally biased region" description="Polar residues" evidence="1">
    <location>
        <begin position="563"/>
        <end position="580"/>
    </location>
</feature>
<feature type="compositionally biased region" description="Low complexity" evidence="1">
    <location>
        <begin position="690"/>
        <end position="723"/>
    </location>
</feature>
<feature type="compositionally biased region" description="Polar residues" evidence="1">
    <location>
        <begin position="633"/>
        <end position="652"/>
    </location>
</feature>
<dbReference type="OrthoDB" id="4062651at2759"/>
<keyword evidence="3" id="KW-1185">Reference proteome</keyword>
<dbReference type="AlphaFoldDB" id="A0A556U0I5"/>
<feature type="region of interest" description="Disordered" evidence="1">
    <location>
        <begin position="323"/>
        <end position="377"/>
    </location>
</feature>
<feature type="compositionally biased region" description="Polar residues" evidence="1">
    <location>
        <begin position="666"/>
        <end position="687"/>
    </location>
</feature>
<gene>
    <name evidence="2" type="ORF">Baya_6544</name>
</gene>
<feature type="region of interest" description="Disordered" evidence="1">
    <location>
        <begin position="633"/>
        <end position="723"/>
    </location>
</feature>
<dbReference type="EMBL" id="VCAZ01000034">
    <property type="protein sequence ID" value="TSL61273.1"/>
    <property type="molecule type" value="Genomic_DNA"/>
</dbReference>
<dbReference type="Proteomes" id="UP000319801">
    <property type="component" value="Unassembled WGS sequence"/>
</dbReference>
<feature type="region of interest" description="Disordered" evidence="1">
    <location>
        <begin position="495"/>
        <end position="580"/>
    </location>
</feature>
<keyword evidence="2" id="KW-0808">Transferase</keyword>
<evidence type="ECO:0000313" key="2">
    <source>
        <dbReference type="EMBL" id="TSL61273.1"/>
    </source>
</evidence>
<name>A0A556U0I5_BAGYA</name>
<reference evidence="2 3" key="1">
    <citation type="journal article" date="2019" name="Genome Biol. Evol.">
        <title>Whole-Genome Sequencing of the Giant Devil Catfish, Bagarius yarrelli.</title>
        <authorList>
            <person name="Jiang W."/>
            <person name="Lv Y."/>
            <person name="Cheng L."/>
            <person name="Yang K."/>
            <person name="Chao B."/>
            <person name="Wang X."/>
            <person name="Li Y."/>
            <person name="Pan X."/>
            <person name="You X."/>
            <person name="Zhang Y."/>
            <person name="Yang J."/>
            <person name="Li J."/>
            <person name="Zhang X."/>
            <person name="Liu S."/>
            <person name="Sun C."/>
            <person name="Yang J."/>
            <person name="Shi Q."/>
        </authorList>
    </citation>
    <scope>NUCLEOTIDE SEQUENCE [LARGE SCALE GENOMIC DNA]</scope>
    <source>
        <strain evidence="2">JWS20170419001</strain>
        <tissue evidence="2">Muscle</tissue>
    </source>
</reference>
<comment type="caution">
    <text evidence="2">The sequence shown here is derived from an EMBL/GenBank/DDBJ whole genome shotgun (WGS) entry which is preliminary data.</text>
</comment>
<organism evidence="2 3">
    <name type="scientific">Bagarius yarrelli</name>
    <name type="common">Goonch</name>
    <name type="synonym">Bagrus yarrelli</name>
    <dbReference type="NCBI Taxonomy" id="175774"/>
    <lineage>
        <taxon>Eukaryota</taxon>
        <taxon>Metazoa</taxon>
        <taxon>Chordata</taxon>
        <taxon>Craniata</taxon>
        <taxon>Vertebrata</taxon>
        <taxon>Euteleostomi</taxon>
        <taxon>Actinopterygii</taxon>
        <taxon>Neopterygii</taxon>
        <taxon>Teleostei</taxon>
        <taxon>Ostariophysi</taxon>
        <taxon>Siluriformes</taxon>
        <taxon>Sisoridae</taxon>
        <taxon>Sisorinae</taxon>
        <taxon>Bagarius</taxon>
    </lineage>
</organism>
<feature type="compositionally biased region" description="Basic residues" evidence="1">
    <location>
        <begin position="513"/>
        <end position="527"/>
    </location>
</feature>
<feature type="compositionally biased region" description="Basic and acidic residues" evidence="1">
    <location>
        <begin position="408"/>
        <end position="426"/>
    </location>
</feature>
<protein>
    <submittedName>
        <fullName evidence="2">Serine/threonine-protein kinase WNK3</fullName>
    </submittedName>
</protein>
<feature type="compositionally biased region" description="Polar residues" evidence="1">
    <location>
        <begin position="142"/>
        <end position="152"/>
    </location>
</feature>
<evidence type="ECO:0000256" key="1">
    <source>
        <dbReference type="SAM" id="MobiDB-lite"/>
    </source>
</evidence>
<feature type="compositionally biased region" description="Polar residues" evidence="1">
    <location>
        <begin position="531"/>
        <end position="548"/>
    </location>
</feature>
<evidence type="ECO:0000313" key="3">
    <source>
        <dbReference type="Proteomes" id="UP000319801"/>
    </source>
</evidence>